<dbReference type="AlphaFoldDB" id="A0A915KPT9"/>
<reference evidence="3" key="1">
    <citation type="submission" date="2022-11" db="UniProtKB">
        <authorList>
            <consortium name="WormBaseParasite"/>
        </authorList>
    </citation>
    <scope>IDENTIFICATION</scope>
</reference>
<keyword evidence="1" id="KW-0472">Membrane</keyword>
<organism evidence="2 3">
    <name type="scientific">Romanomermis culicivorax</name>
    <name type="common">Nematode worm</name>
    <dbReference type="NCBI Taxonomy" id="13658"/>
    <lineage>
        <taxon>Eukaryota</taxon>
        <taxon>Metazoa</taxon>
        <taxon>Ecdysozoa</taxon>
        <taxon>Nematoda</taxon>
        <taxon>Enoplea</taxon>
        <taxon>Dorylaimia</taxon>
        <taxon>Mermithida</taxon>
        <taxon>Mermithoidea</taxon>
        <taxon>Mermithidae</taxon>
        <taxon>Romanomermis</taxon>
    </lineage>
</organism>
<name>A0A915KPT9_ROMCU</name>
<keyword evidence="1" id="KW-0812">Transmembrane</keyword>
<feature type="transmembrane region" description="Helical" evidence="1">
    <location>
        <begin position="25"/>
        <end position="45"/>
    </location>
</feature>
<protein>
    <submittedName>
        <fullName evidence="3">Ovule protein</fullName>
    </submittedName>
</protein>
<accession>A0A915KPT9</accession>
<keyword evidence="2" id="KW-1185">Reference proteome</keyword>
<sequence length="73" mass="8464">WQLSTQVYYSFVCPVGAFSNKLVRLFLVGLNHKFLFWLVEIWIVCKMGPRRELASGTKSLKNPASKNDYKLLI</sequence>
<dbReference type="WBParaSite" id="nRc.2.0.1.t40479-RA">
    <property type="protein sequence ID" value="nRc.2.0.1.t40479-RA"/>
    <property type="gene ID" value="nRc.2.0.1.g40479"/>
</dbReference>
<keyword evidence="1" id="KW-1133">Transmembrane helix</keyword>
<evidence type="ECO:0000256" key="1">
    <source>
        <dbReference type="SAM" id="Phobius"/>
    </source>
</evidence>
<proteinExistence type="predicted"/>
<dbReference type="Proteomes" id="UP000887565">
    <property type="component" value="Unplaced"/>
</dbReference>
<evidence type="ECO:0000313" key="3">
    <source>
        <dbReference type="WBParaSite" id="nRc.2.0.1.t40479-RA"/>
    </source>
</evidence>
<evidence type="ECO:0000313" key="2">
    <source>
        <dbReference type="Proteomes" id="UP000887565"/>
    </source>
</evidence>